<dbReference type="PANTHER" id="PTHR30273:SF2">
    <property type="entry name" value="PROTEIN FECR"/>
    <property type="match status" value="1"/>
</dbReference>
<dbReference type="Gene3D" id="2.60.120.1440">
    <property type="match status" value="1"/>
</dbReference>
<dbReference type="PIRSF" id="PIRSF018266">
    <property type="entry name" value="FecR"/>
    <property type="match status" value="1"/>
</dbReference>
<dbReference type="InterPro" id="IPR012373">
    <property type="entry name" value="Ferrdict_sens_TM"/>
</dbReference>
<accession>A0A916JC01</accession>
<proteinExistence type="predicted"/>
<dbReference type="Proteomes" id="UP000680038">
    <property type="component" value="Unassembled WGS sequence"/>
</dbReference>
<dbReference type="GO" id="GO:0016989">
    <property type="term" value="F:sigma factor antagonist activity"/>
    <property type="evidence" value="ECO:0007669"/>
    <property type="project" value="TreeGrafter"/>
</dbReference>
<gene>
    <name evidence="4" type="ORF">DYBT9275_02365</name>
</gene>
<evidence type="ECO:0000313" key="4">
    <source>
        <dbReference type="EMBL" id="CAG5000008.1"/>
    </source>
</evidence>
<dbReference type="AlphaFoldDB" id="A0A916JC01"/>
<feature type="domain" description="Protein FecR C-terminal" evidence="3">
    <location>
        <begin position="265"/>
        <end position="330"/>
    </location>
</feature>
<evidence type="ECO:0000313" key="5">
    <source>
        <dbReference type="Proteomes" id="UP000680038"/>
    </source>
</evidence>
<evidence type="ECO:0000259" key="2">
    <source>
        <dbReference type="Pfam" id="PF04773"/>
    </source>
</evidence>
<dbReference type="InterPro" id="IPR006860">
    <property type="entry name" value="FecR"/>
</dbReference>
<keyword evidence="1" id="KW-0812">Transmembrane</keyword>
<comment type="caution">
    <text evidence="4">The sequence shown here is derived from an EMBL/GenBank/DDBJ whole genome shotgun (WGS) entry which is preliminary data.</text>
</comment>
<name>A0A916JC01_9BACT</name>
<evidence type="ECO:0008006" key="6">
    <source>
        <dbReference type="Google" id="ProtNLM"/>
    </source>
</evidence>
<keyword evidence="1" id="KW-0472">Membrane</keyword>
<dbReference type="Pfam" id="PF16344">
    <property type="entry name" value="FecR_C"/>
    <property type="match status" value="1"/>
</dbReference>
<feature type="domain" description="FecR protein" evidence="2">
    <location>
        <begin position="123"/>
        <end position="219"/>
    </location>
</feature>
<protein>
    <recommendedName>
        <fullName evidence="6">FecR family protein</fullName>
    </recommendedName>
</protein>
<dbReference type="EMBL" id="CAJRAF010000002">
    <property type="protein sequence ID" value="CAG5000008.1"/>
    <property type="molecule type" value="Genomic_DNA"/>
</dbReference>
<dbReference type="Pfam" id="PF04773">
    <property type="entry name" value="FecR"/>
    <property type="match status" value="1"/>
</dbReference>
<evidence type="ECO:0000259" key="3">
    <source>
        <dbReference type="Pfam" id="PF16344"/>
    </source>
</evidence>
<organism evidence="4 5">
    <name type="scientific">Dyadobacter helix</name>
    <dbReference type="NCBI Taxonomy" id="2822344"/>
    <lineage>
        <taxon>Bacteria</taxon>
        <taxon>Pseudomonadati</taxon>
        <taxon>Bacteroidota</taxon>
        <taxon>Cytophagia</taxon>
        <taxon>Cytophagales</taxon>
        <taxon>Spirosomataceae</taxon>
        <taxon>Dyadobacter</taxon>
    </lineage>
</organism>
<reference evidence="4" key="1">
    <citation type="submission" date="2021-04" db="EMBL/GenBank/DDBJ databases">
        <authorList>
            <person name="Rodrigo-Torres L."/>
            <person name="Arahal R. D."/>
            <person name="Lucena T."/>
        </authorList>
    </citation>
    <scope>NUCLEOTIDE SEQUENCE</scope>
    <source>
        <strain evidence="4">CECT 9275</strain>
    </source>
</reference>
<feature type="transmembrane region" description="Helical" evidence="1">
    <location>
        <begin position="96"/>
        <end position="114"/>
    </location>
</feature>
<keyword evidence="1" id="KW-1133">Transmembrane helix</keyword>
<keyword evidence="5" id="KW-1185">Reference proteome</keyword>
<dbReference type="InterPro" id="IPR032508">
    <property type="entry name" value="FecR_C"/>
</dbReference>
<evidence type="ECO:0000256" key="1">
    <source>
        <dbReference type="SAM" id="Phobius"/>
    </source>
</evidence>
<dbReference type="Gene3D" id="3.55.50.30">
    <property type="match status" value="1"/>
</dbReference>
<sequence length="333" mass="38139">MHYRNFTIEDFLADDFFQEWVLRPDTESNVFWQNWIRENPDKKALIEQAVAIVYNNHFPEQWSAQERSEMWKNIQQQLIPADVTRPQVFRLTGRKIWLAAASLVFILGSIGILFQQSGMKETSTSFGQIKKITLADGSIVTLNSNSRLRYAADFLGTNEREIWVDGEAFFEVKKRIVHAKKIPFTVHANDLSIQVLGTAFNVTNRRGTVNVALEHGAVKVIDKKNKDNSVLLKPGESATQSDGHPTLTKEKVAVEDYSSWKNKVIVFRKKSLVEISEMMKDLYGMQVVIDNPALEKETFTGSFPSDSSQVLFQKLEKMFPMEVTRNGDEYHLK</sequence>
<dbReference type="PANTHER" id="PTHR30273">
    <property type="entry name" value="PERIPLASMIC SIGNAL SENSOR AND SIGMA FACTOR ACTIVATOR FECR-RELATED"/>
    <property type="match status" value="1"/>
</dbReference>